<dbReference type="Gene3D" id="1.25.40.20">
    <property type="entry name" value="Ankyrin repeat-containing domain"/>
    <property type="match status" value="1"/>
</dbReference>
<keyword evidence="3" id="KW-0677">Repeat</keyword>
<reference evidence="7 8" key="1">
    <citation type="submission" date="2024-02" db="EMBL/GenBank/DDBJ databases">
        <authorList>
            <person name="Chen Y."/>
            <person name="Shah S."/>
            <person name="Dougan E. K."/>
            <person name="Thang M."/>
            <person name="Chan C."/>
        </authorList>
    </citation>
    <scope>NUCLEOTIDE SEQUENCE [LARGE SCALE GENOMIC DNA]</scope>
</reference>
<gene>
    <name evidence="7" type="ORF">SCF082_LOCUS41887</name>
</gene>
<dbReference type="PANTHER" id="PTHR24189:SF50">
    <property type="entry name" value="ANKYRIN REPEAT AND SOCS BOX PROTEIN 2"/>
    <property type="match status" value="1"/>
</dbReference>
<evidence type="ECO:0000256" key="1">
    <source>
        <dbReference type="ARBA" id="ARBA00022676"/>
    </source>
</evidence>
<dbReference type="Proteomes" id="UP001642464">
    <property type="component" value="Unassembled WGS sequence"/>
</dbReference>
<dbReference type="EMBL" id="CAXAMM010039751">
    <property type="protein sequence ID" value="CAK9088706.1"/>
    <property type="molecule type" value="Genomic_DNA"/>
</dbReference>
<dbReference type="InterPro" id="IPR050745">
    <property type="entry name" value="Multifunctional_regulatory"/>
</dbReference>
<keyword evidence="2" id="KW-0808">Transferase</keyword>
<protein>
    <submittedName>
        <fullName evidence="7">3-glucan synthase mok14</fullName>
    </submittedName>
</protein>
<keyword evidence="4 5" id="KW-0040">ANK repeat</keyword>
<dbReference type="Gene3D" id="3.40.50.2000">
    <property type="entry name" value="Glycogen Phosphorylase B"/>
    <property type="match status" value="1"/>
</dbReference>
<sequence length="793" mass="88774">MLERGFWSSHESMATSADFAADIWISYLCTPEPPPCPPPAEGEDGWQCHSYRKGENLDWCASVGTVGCVSYALQNFSSEMTSCGQCDCCWRPVIQIPTAEPQTCCILFNDLLLNYTITPDLSRCRAAEVQLAPSWVLTSSSIYEGQTPGRCEDSSAAGSEQEVREVVEDEHDVACASTENDSWITVVATVGWAFLWVVLLLCHSWSRLYLSVVREASPERCRPQARNESHVVVPEEPKRHVLLASIEHHVPERHINAFTGETGAFLQDFIQEHPAGSLSLVHPMLNMDYGHLEPRLFGRHGPVTDVTSGDGAVTVLKHWKIQTVEVFFLDSQDPIEHDVRWYFLRHELFSDRTQESLFPQPMSKIRALRFYSLWNQALAMLLEALKPDVYHCLDSHQALAPLYMEKQIPMVLLLRDPWTMVSVDSDFIGDRFWKTVSQMRRMSLVFNLKIHTIRRYCLFEGRFNLMSAGVRYISDARREAGSGTESTTATAEETQRGRGLCVLSVPTARQLRREHRLLQAQATDGAEVLDLDALKRQKVRDAQDVFSWNEGDLRGDRRTTGTTGDDQDQARRALQQHAGLAEADAKVLLFVGPWAHHAGRKESRGRARPQDELIEKLEEDPDQELLKVPEVRVAFQPFCHSYSDELLQAAEEASEPELQEILRKFQDPNVCDDTGETALMKVVNATALVVRPGDITGDIMACLELLLSARAEVNQCCKEGRSALHLAASMSLAKIVKLLLRSGADANLKAMDGTCAIHLAAQYGSLEVVQLLDASSSEDPLSAVQKVRNSPLF</sequence>
<dbReference type="InterPro" id="IPR013534">
    <property type="entry name" value="Starch_synth_cat_dom"/>
</dbReference>
<evidence type="ECO:0000313" key="8">
    <source>
        <dbReference type="Proteomes" id="UP001642464"/>
    </source>
</evidence>
<organism evidence="7 8">
    <name type="scientific">Durusdinium trenchii</name>
    <dbReference type="NCBI Taxonomy" id="1381693"/>
    <lineage>
        <taxon>Eukaryota</taxon>
        <taxon>Sar</taxon>
        <taxon>Alveolata</taxon>
        <taxon>Dinophyceae</taxon>
        <taxon>Suessiales</taxon>
        <taxon>Symbiodiniaceae</taxon>
        <taxon>Durusdinium</taxon>
    </lineage>
</organism>
<keyword evidence="1" id="KW-0328">Glycosyltransferase</keyword>
<evidence type="ECO:0000256" key="3">
    <source>
        <dbReference type="ARBA" id="ARBA00022737"/>
    </source>
</evidence>
<dbReference type="SUPFAM" id="SSF48403">
    <property type="entry name" value="Ankyrin repeat"/>
    <property type="match status" value="1"/>
</dbReference>
<feature type="domain" description="Starch synthase catalytic" evidence="6">
    <location>
        <begin position="312"/>
        <end position="472"/>
    </location>
</feature>
<comment type="caution">
    <text evidence="7">The sequence shown here is derived from an EMBL/GenBank/DDBJ whole genome shotgun (WGS) entry which is preliminary data.</text>
</comment>
<dbReference type="PROSITE" id="PS50297">
    <property type="entry name" value="ANK_REP_REGION"/>
    <property type="match status" value="2"/>
</dbReference>
<proteinExistence type="predicted"/>
<dbReference type="Pfam" id="PF08323">
    <property type="entry name" value="Glyco_transf_5"/>
    <property type="match status" value="1"/>
</dbReference>
<feature type="repeat" description="ANK" evidence="5">
    <location>
        <begin position="752"/>
        <end position="772"/>
    </location>
</feature>
<dbReference type="SUPFAM" id="SSF53756">
    <property type="entry name" value="UDP-Glycosyltransferase/glycogen phosphorylase"/>
    <property type="match status" value="1"/>
</dbReference>
<dbReference type="PANTHER" id="PTHR24189">
    <property type="entry name" value="MYOTROPHIN"/>
    <property type="match status" value="1"/>
</dbReference>
<keyword evidence="8" id="KW-1185">Reference proteome</keyword>
<accession>A0ABP0QNZ8</accession>
<evidence type="ECO:0000313" key="7">
    <source>
        <dbReference type="EMBL" id="CAK9088706.1"/>
    </source>
</evidence>
<evidence type="ECO:0000256" key="2">
    <source>
        <dbReference type="ARBA" id="ARBA00022679"/>
    </source>
</evidence>
<dbReference type="SMART" id="SM00248">
    <property type="entry name" value="ANK"/>
    <property type="match status" value="3"/>
</dbReference>
<dbReference type="Pfam" id="PF12796">
    <property type="entry name" value="Ank_2"/>
    <property type="match status" value="1"/>
</dbReference>
<dbReference type="InterPro" id="IPR002110">
    <property type="entry name" value="Ankyrin_rpt"/>
</dbReference>
<name>A0ABP0QNZ8_9DINO</name>
<feature type="repeat" description="ANK" evidence="5">
    <location>
        <begin position="719"/>
        <end position="751"/>
    </location>
</feature>
<dbReference type="PROSITE" id="PS50088">
    <property type="entry name" value="ANK_REPEAT"/>
    <property type="match status" value="2"/>
</dbReference>
<evidence type="ECO:0000259" key="6">
    <source>
        <dbReference type="Pfam" id="PF08323"/>
    </source>
</evidence>
<evidence type="ECO:0000256" key="4">
    <source>
        <dbReference type="ARBA" id="ARBA00023043"/>
    </source>
</evidence>
<evidence type="ECO:0000256" key="5">
    <source>
        <dbReference type="PROSITE-ProRule" id="PRU00023"/>
    </source>
</evidence>
<dbReference type="InterPro" id="IPR036770">
    <property type="entry name" value="Ankyrin_rpt-contain_sf"/>
</dbReference>